<accession>A0A0U5C0V0</accession>
<keyword evidence="4" id="KW-1185">Reference proteome</keyword>
<dbReference type="EMBL" id="CDMC01000001">
    <property type="protein sequence ID" value="CEL00425.1"/>
    <property type="molecule type" value="Genomic_DNA"/>
</dbReference>
<dbReference type="SUPFAM" id="SSF55347">
    <property type="entry name" value="Glyceraldehyde-3-phosphate dehydrogenase-like, C-terminal domain"/>
    <property type="match status" value="1"/>
</dbReference>
<dbReference type="Gene3D" id="3.30.360.10">
    <property type="entry name" value="Dihydrodipicolinate Reductase, domain 2"/>
    <property type="match status" value="1"/>
</dbReference>
<dbReference type="AlphaFoldDB" id="A0A0U5C0V0"/>
<gene>
    <name evidence="3" type="ORF">ASPCAL00027</name>
</gene>
<dbReference type="Proteomes" id="UP000054771">
    <property type="component" value="Unassembled WGS sequence"/>
</dbReference>
<dbReference type="PANTHER" id="PTHR43708">
    <property type="entry name" value="CONSERVED EXPRESSED OXIDOREDUCTASE (EUROFUNG)"/>
    <property type="match status" value="1"/>
</dbReference>
<dbReference type="InterPro" id="IPR000683">
    <property type="entry name" value="Gfo/Idh/MocA-like_OxRdtase_N"/>
</dbReference>
<dbReference type="OMA" id="KVPHHRE"/>
<sequence length="369" mass="40040">MINVGIIGLSASDAAWVSRSHALALQKPPLSEKYRLNAVATTTKETALASAKRWGVSPTKVYTQASQLAADPDVDLVVVGVKLPLHYKLALPLLEAGKDVFVEWPLATTLDQVAELQAAARRGGGRTLVGLQARASPVILKAKEIINSSALGKVVATTIVGWDNSLLYLPPRFDYEHDAKNRADISTITSGHVLDAMCFLLGEFESLSSSINCFFPTVTTPNHKDEVKRDAPDSILVQGILQSGAMASFSMVLTPPGTPSSFTWTIAGEKGALRFESNNINIQIFPPKLYWYKATREGATSAWEEVSVPEPLHFGQVGELYQAFAHGEEAPGVLRDFDGAALRHSMLEACLRSSETGKRQRYVSRYGID</sequence>
<dbReference type="InterPro" id="IPR051317">
    <property type="entry name" value="Gfo/Idh/MocA_oxidoreduct"/>
</dbReference>
<dbReference type="Gene3D" id="3.40.50.720">
    <property type="entry name" value="NAD(P)-binding Rossmann-like Domain"/>
    <property type="match status" value="1"/>
</dbReference>
<protein>
    <submittedName>
        <fullName evidence="3">Uncharacterized protein</fullName>
    </submittedName>
</protein>
<dbReference type="SUPFAM" id="SSF51735">
    <property type="entry name" value="NAD(P)-binding Rossmann-fold domains"/>
    <property type="match status" value="1"/>
</dbReference>
<dbReference type="InterPro" id="IPR055080">
    <property type="entry name" value="Gal80p-like_C"/>
</dbReference>
<dbReference type="GO" id="GO:0000166">
    <property type="term" value="F:nucleotide binding"/>
    <property type="evidence" value="ECO:0007669"/>
    <property type="project" value="InterPro"/>
</dbReference>
<dbReference type="OrthoDB" id="64915at2759"/>
<feature type="domain" description="Gal80p-like C-terminal" evidence="2">
    <location>
        <begin position="137"/>
        <end position="277"/>
    </location>
</feature>
<dbReference type="STRING" id="454130.A0A0U5C0V0"/>
<dbReference type="PANTHER" id="PTHR43708:SF1">
    <property type="entry name" value="GALACTOSE_LACTOSE METABOLISM REGULATORY PROTEIN GAL80"/>
    <property type="match status" value="1"/>
</dbReference>
<evidence type="ECO:0000259" key="2">
    <source>
        <dbReference type="Pfam" id="PF22685"/>
    </source>
</evidence>
<dbReference type="Pfam" id="PF01408">
    <property type="entry name" value="GFO_IDH_MocA"/>
    <property type="match status" value="1"/>
</dbReference>
<feature type="domain" description="Gfo/Idh/MocA-like oxidoreductase N-terminal" evidence="1">
    <location>
        <begin position="2"/>
        <end position="130"/>
    </location>
</feature>
<proteinExistence type="predicted"/>
<evidence type="ECO:0000313" key="4">
    <source>
        <dbReference type="Proteomes" id="UP000054771"/>
    </source>
</evidence>
<evidence type="ECO:0000259" key="1">
    <source>
        <dbReference type="Pfam" id="PF01408"/>
    </source>
</evidence>
<dbReference type="Pfam" id="PF22685">
    <property type="entry name" value="Gal80p_C-like"/>
    <property type="match status" value="1"/>
</dbReference>
<reference evidence="4" key="1">
    <citation type="journal article" date="2016" name="Genome Announc.">
        <title>Draft genome sequences of fungus Aspergillus calidoustus.</title>
        <authorList>
            <person name="Horn F."/>
            <person name="Linde J."/>
            <person name="Mattern D.J."/>
            <person name="Walther G."/>
            <person name="Guthke R."/>
            <person name="Scherlach K."/>
            <person name="Martin K."/>
            <person name="Brakhage A.A."/>
            <person name="Petzke L."/>
            <person name="Valiante V."/>
        </authorList>
    </citation>
    <scope>NUCLEOTIDE SEQUENCE [LARGE SCALE GENOMIC DNA]</scope>
    <source>
        <strain evidence="4">SF006504</strain>
    </source>
</reference>
<organism evidence="3 4">
    <name type="scientific">Aspergillus calidoustus</name>
    <dbReference type="NCBI Taxonomy" id="454130"/>
    <lineage>
        <taxon>Eukaryota</taxon>
        <taxon>Fungi</taxon>
        <taxon>Dikarya</taxon>
        <taxon>Ascomycota</taxon>
        <taxon>Pezizomycotina</taxon>
        <taxon>Eurotiomycetes</taxon>
        <taxon>Eurotiomycetidae</taxon>
        <taxon>Eurotiales</taxon>
        <taxon>Aspergillaceae</taxon>
        <taxon>Aspergillus</taxon>
        <taxon>Aspergillus subgen. Nidulantes</taxon>
    </lineage>
</organism>
<name>A0A0U5C0V0_ASPCI</name>
<dbReference type="InterPro" id="IPR036291">
    <property type="entry name" value="NAD(P)-bd_dom_sf"/>
</dbReference>
<evidence type="ECO:0000313" key="3">
    <source>
        <dbReference type="EMBL" id="CEL00425.1"/>
    </source>
</evidence>